<evidence type="ECO:0000256" key="2">
    <source>
        <dbReference type="ARBA" id="ARBA00022475"/>
    </source>
</evidence>
<evidence type="ECO:0000313" key="10">
    <source>
        <dbReference type="Proteomes" id="UP000193409"/>
    </source>
</evidence>
<feature type="transmembrane region" description="Helical" evidence="7">
    <location>
        <begin position="96"/>
        <end position="117"/>
    </location>
</feature>
<gene>
    <name evidence="9" type="primary">pcaK</name>
    <name evidence="9" type="ORF">PSA7680_00208</name>
</gene>
<dbReference type="InterPro" id="IPR011701">
    <property type="entry name" value="MFS"/>
</dbReference>
<dbReference type="InterPro" id="IPR036259">
    <property type="entry name" value="MFS_trans_sf"/>
</dbReference>
<feature type="transmembrane region" description="Helical" evidence="7">
    <location>
        <begin position="71"/>
        <end position="90"/>
    </location>
</feature>
<evidence type="ECO:0000313" key="9">
    <source>
        <dbReference type="EMBL" id="SLN12594.1"/>
    </source>
</evidence>
<dbReference type="PROSITE" id="PS50850">
    <property type="entry name" value="MFS"/>
    <property type="match status" value="1"/>
</dbReference>
<dbReference type="GO" id="GO:0022857">
    <property type="term" value="F:transmembrane transporter activity"/>
    <property type="evidence" value="ECO:0007669"/>
    <property type="project" value="InterPro"/>
</dbReference>
<evidence type="ECO:0000256" key="7">
    <source>
        <dbReference type="SAM" id="Phobius"/>
    </source>
</evidence>
<feature type="transmembrane region" description="Helical" evidence="7">
    <location>
        <begin position="266"/>
        <end position="283"/>
    </location>
</feature>
<evidence type="ECO:0000256" key="5">
    <source>
        <dbReference type="ARBA" id="ARBA00023136"/>
    </source>
</evidence>
<feature type="transmembrane region" description="Helical" evidence="7">
    <location>
        <begin position="205"/>
        <end position="226"/>
    </location>
</feature>
<evidence type="ECO:0000256" key="4">
    <source>
        <dbReference type="ARBA" id="ARBA00022989"/>
    </source>
</evidence>
<name>A0A1Y5RA61_9RHOB</name>
<dbReference type="PANTHER" id="PTHR43124">
    <property type="entry name" value="PURINE EFFLUX PUMP PBUE"/>
    <property type="match status" value="1"/>
</dbReference>
<keyword evidence="2" id="KW-1003">Cell membrane</keyword>
<protein>
    <submittedName>
        <fullName evidence="9">4-hydroxybenzoate transporter PcaK</fullName>
    </submittedName>
</protein>
<sequence>MARVVLLLTLTVGVIGSNSLVLSPIAGAVAAGLGADSAAGVMIAAGVYGLGVALAALLIAPQADRIGADRALLGATVALAAGLALSALAVNVATLSVAQALAGIGAGVGLPAAYSLAAHVAPKGQESRVIGRVLAGWTLSMVGGVTLSAFLAELAGWRAVYALLAAMTLLCVFALARLRLTVPAPRGTPTRPATALRIPGVRPGLYAVAMLGTGFYVIYTFLGAHLDVALARPVRDSGLITLFYGAGFASAMILDPLLDRTGPRRGLAIVFSLLAVFYALFASQMGHYAALPGFAFVWGVLQHLGLNLTVSRLTAIAPAQRGAIMGLNSTVMYLSVFAASLAGERLFALGGLPLCALVAAGLAVLGLCETLWARRQALRSGSPAGPSAPPCAPDAPLSGRS</sequence>
<organism evidence="9 10">
    <name type="scientific">Pseudoruegeria aquimaris</name>
    <dbReference type="NCBI Taxonomy" id="393663"/>
    <lineage>
        <taxon>Bacteria</taxon>
        <taxon>Pseudomonadati</taxon>
        <taxon>Pseudomonadota</taxon>
        <taxon>Alphaproteobacteria</taxon>
        <taxon>Rhodobacterales</taxon>
        <taxon>Roseobacteraceae</taxon>
        <taxon>Pseudoruegeria</taxon>
    </lineage>
</organism>
<keyword evidence="5 7" id="KW-0472">Membrane</keyword>
<feature type="region of interest" description="Disordered" evidence="6">
    <location>
        <begin position="379"/>
        <end position="401"/>
    </location>
</feature>
<dbReference type="SUPFAM" id="SSF103473">
    <property type="entry name" value="MFS general substrate transporter"/>
    <property type="match status" value="1"/>
</dbReference>
<feature type="transmembrane region" description="Helical" evidence="7">
    <location>
        <begin position="238"/>
        <end position="254"/>
    </location>
</feature>
<proteinExistence type="predicted"/>
<feature type="transmembrane region" description="Helical" evidence="7">
    <location>
        <begin position="129"/>
        <end position="152"/>
    </location>
</feature>
<feature type="transmembrane region" description="Helical" evidence="7">
    <location>
        <begin position="40"/>
        <end position="59"/>
    </location>
</feature>
<dbReference type="AlphaFoldDB" id="A0A1Y5RA61"/>
<dbReference type="PANTHER" id="PTHR43124:SF3">
    <property type="entry name" value="CHLORAMPHENICOL EFFLUX PUMP RV0191"/>
    <property type="match status" value="1"/>
</dbReference>
<feature type="domain" description="Major facilitator superfamily (MFS) profile" evidence="8">
    <location>
        <begin position="4"/>
        <end position="378"/>
    </location>
</feature>
<dbReference type="RefSeq" id="WP_085866795.1">
    <property type="nucleotide sequence ID" value="NZ_FWFQ01000001.1"/>
</dbReference>
<dbReference type="EMBL" id="FWFQ01000001">
    <property type="protein sequence ID" value="SLN12594.1"/>
    <property type="molecule type" value="Genomic_DNA"/>
</dbReference>
<dbReference type="InterPro" id="IPR050189">
    <property type="entry name" value="MFS_Efflux_Transporters"/>
</dbReference>
<evidence type="ECO:0000256" key="1">
    <source>
        <dbReference type="ARBA" id="ARBA00004651"/>
    </source>
</evidence>
<feature type="transmembrane region" description="Helical" evidence="7">
    <location>
        <begin position="158"/>
        <end position="176"/>
    </location>
</feature>
<evidence type="ECO:0000256" key="3">
    <source>
        <dbReference type="ARBA" id="ARBA00022692"/>
    </source>
</evidence>
<comment type="subcellular location">
    <subcellularLocation>
        <location evidence="1">Cell membrane</location>
        <topology evidence="1">Multi-pass membrane protein</topology>
    </subcellularLocation>
</comment>
<dbReference type="InterPro" id="IPR020846">
    <property type="entry name" value="MFS_dom"/>
</dbReference>
<feature type="transmembrane region" description="Helical" evidence="7">
    <location>
        <begin position="322"/>
        <end position="341"/>
    </location>
</feature>
<evidence type="ECO:0000259" key="8">
    <source>
        <dbReference type="PROSITE" id="PS50850"/>
    </source>
</evidence>
<dbReference type="Gene3D" id="1.20.1250.20">
    <property type="entry name" value="MFS general substrate transporter like domains"/>
    <property type="match status" value="1"/>
</dbReference>
<dbReference type="Pfam" id="PF07690">
    <property type="entry name" value="MFS_1"/>
    <property type="match status" value="1"/>
</dbReference>
<evidence type="ECO:0000256" key="6">
    <source>
        <dbReference type="SAM" id="MobiDB-lite"/>
    </source>
</evidence>
<accession>A0A1Y5RA61</accession>
<keyword evidence="4 7" id="KW-1133">Transmembrane helix</keyword>
<dbReference type="GO" id="GO:0005886">
    <property type="term" value="C:plasma membrane"/>
    <property type="evidence" value="ECO:0007669"/>
    <property type="project" value="UniProtKB-SubCell"/>
</dbReference>
<reference evidence="9 10" key="1">
    <citation type="submission" date="2017-03" db="EMBL/GenBank/DDBJ databases">
        <authorList>
            <person name="Afonso C.L."/>
            <person name="Miller P.J."/>
            <person name="Scott M.A."/>
            <person name="Spackman E."/>
            <person name="Goraichik I."/>
            <person name="Dimitrov K.M."/>
            <person name="Suarez D.L."/>
            <person name="Swayne D.E."/>
        </authorList>
    </citation>
    <scope>NUCLEOTIDE SEQUENCE [LARGE SCALE GENOMIC DNA]</scope>
    <source>
        <strain evidence="9 10">CECT 7680</strain>
    </source>
</reference>
<feature type="transmembrane region" description="Helical" evidence="7">
    <location>
        <begin position="347"/>
        <end position="372"/>
    </location>
</feature>
<dbReference type="Proteomes" id="UP000193409">
    <property type="component" value="Unassembled WGS sequence"/>
</dbReference>
<dbReference type="OrthoDB" id="8667309at2"/>
<keyword evidence="3 7" id="KW-0812">Transmembrane</keyword>
<keyword evidence="10" id="KW-1185">Reference proteome</keyword>
<feature type="transmembrane region" description="Helical" evidence="7">
    <location>
        <begin position="289"/>
        <end position="310"/>
    </location>
</feature>